<sequence length="319" mass="33998">MPTDDTALEIYRVMHLARSWETRLLRMLDDGLVSGFYHAGRGHEALEVAGTLPLRPDDYLLYDHRGCAHMIAKGMSLVELFGDFLANDKGSTRGLGAGIVHIADPAHGVLGQSGTLGGGHVLAAGAALSARIRRTDQVVVNFFGDGAANRGTFHEAANAAGAWKLPVVYVVQNNGWAISTPQHRVTAVESFAERAAGYGMTGVRVDGMDPWAVHDAMTEAVERARGGGGPTLLEGTVARQRGHYEGDPMKYLSAEEIAVIRATDPVAAMRERLLADGTADATGLDTLERESLAEVERAAEEALTGTLPGRERLTEGVYA</sequence>
<dbReference type="Gene3D" id="3.40.50.970">
    <property type="match status" value="1"/>
</dbReference>
<protein>
    <submittedName>
        <fullName evidence="5">Pyruvate dehydrogenase E1 component alpha subunit</fullName>
    </submittedName>
</protein>
<evidence type="ECO:0000313" key="5">
    <source>
        <dbReference type="EMBL" id="SHH06103.1"/>
    </source>
</evidence>
<dbReference type="PANTHER" id="PTHR11516">
    <property type="entry name" value="PYRUVATE DEHYDROGENASE E1 COMPONENT, ALPHA SUBUNIT BACTERIAL AND ORGANELLAR"/>
    <property type="match status" value="1"/>
</dbReference>
<dbReference type="STRING" id="1206085.SAMN05443575_3216"/>
<dbReference type="InterPro" id="IPR001017">
    <property type="entry name" value="DH_E1"/>
</dbReference>
<keyword evidence="6" id="KW-1185">Reference proteome</keyword>
<dbReference type="GO" id="GO:0004739">
    <property type="term" value="F:pyruvate dehydrogenase (acetyl-transferring) activity"/>
    <property type="evidence" value="ECO:0007669"/>
    <property type="project" value="TreeGrafter"/>
</dbReference>
<name>A0A1M5PXW3_9ACTN</name>
<comment type="cofactor">
    <cofactor evidence="1">
        <name>thiamine diphosphate</name>
        <dbReference type="ChEBI" id="CHEBI:58937"/>
    </cofactor>
</comment>
<evidence type="ECO:0000256" key="3">
    <source>
        <dbReference type="ARBA" id="ARBA00023052"/>
    </source>
</evidence>
<dbReference type="RefSeq" id="WP_073391416.1">
    <property type="nucleotide sequence ID" value="NZ_FQVU01000004.1"/>
</dbReference>
<dbReference type="EMBL" id="FQVU01000004">
    <property type="protein sequence ID" value="SHH06103.1"/>
    <property type="molecule type" value="Genomic_DNA"/>
</dbReference>
<evidence type="ECO:0000256" key="1">
    <source>
        <dbReference type="ARBA" id="ARBA00001964"/>
    </source>
</evidence>
<dbReference type="CDD" id="cd02000">
    <property type="entry name" value="TPP_E1_PDC_ADC_BCADC"/>
    <property type="match status" value="1"/>
</dbReference>
<accession>A0A1M5PXW3</accession>
<dbReference type="InterPro" id="IPR029061">
    <property type="entry name" value="THDP-binding"/>
</dbReference>
<dbReference type="Pfam" id="PF00676">
    <property type="entry name" value="E1_dh"/>
    <property type="match status" value="1"/>
</dbReference>
<keyword evidence="5" id="KW-0670">Pyruvate</keyword>
<keyword evidence="2" id="KW-0560">Oxidoreductase</keyword>
<dbReference type="InterPro" id="IPR050642">
    <property type="entry name" value="PDH_E1_Alpha_Subunit"/>
</dbReference>
<reference evidence="5 6" key="1">
    <citation type="submission" date="2016-11" db="EMBL/GenBank/DDBJ databases">
        <authorList>
            <person name="Jaros S."/>
            <person name="Januszkiewicz K."/>
            <person name="Wedrychowicz H."/>
        </authorList>
    </citation>
    <scope>NUCLEOTIDE SEQUENCE [LARGE SCALE GENOMIC DNA]</scope>
    <source>
        <strain evidence="5 6">DSM 45627</strain>
    </source>
</reference>
<dbReference type="GO" id="GO:0006086">
    <property type="term" value="P:pyruvate decarboxylation to acetyl-CoA"/>
    <property type="evidence" value="ECO:0007669"/>
    <property type="project" value="TreeGrafter"/>
</dbReference>
<evidence type="ECO:0000313" key="6">
    <source>
        <dbReference type="Proteomes" id="UP000186132"/>
    </source>
</evidence>
<feature type="domain" description="Dehydrogenase E1 component" evidence="4">
    <location>
        <begin position="14"/>
        <end position="302"/>
    </location>
</feature>
<gene>
    <name evidence="5" type="ORF">SAMN05443575_3216</name>
</gene>
<dbReference type="AlphaFoldDB" id="A0A1M5PXW3"/>
<dbReference type="SUPFAM" id="SSF52518">
    <property type="entry name" value="Thiamin diphosphate-binding fold (THDP-binding)"/>
    <property type="match status" value="1"/>
</dbReference>
<dbReference type="Proteomes" id="UP000186132">
    <property type="component" value="Unassembled WGS sequence"/>
</dbReference>
<organism evidence="5 6">
    <name type="scientific">Jatrophihabitans endophyticus</name>
    <dbReference type="NCBI Taxonomy" id="1206085"/>
    <lineage>
        <taxon>Bacteria</taxon>
        <taxon>Bacillati</taxon>
        <taxon>Actinomycetota</taxon>
        <taxon>Actinomycetes</taxon>
        <taxon>Jatrophihabitantales</taxon>
        <taxon>Jatrophihabitantaceae</taxon>
        <taxon>Jatrophihabitans</taxon>
    </lineage>
</organism>
<dbReference type="GO" id="GO:0000287">
    <property type="term" value="F:magnesium ion binding"/>
    <property type="evidence" value="ECO:0007669"/>
    <property type="project" value="UniProtKB-ARBA"/>
</dbReference>
<evidence type="ECO:0000259" key="4">
    <source>
        <dbReference type="Pfam" id="PF00676"/>
    </source>
</evidence>
<dbReference type="PANTHER" id="PTHR11516:SF60">
    <property type="entry name" value="PYRUVATE DEHYDROGENASE E1 COMPONENT SUBUNIT ALPHA"/>
    <property type="match status" value="1"/>
</dbReference>
<keyword evidence="3" id="KW-0786">Thiamine pyrophosphate</keyword>
<dbReference type="OrthoDB" id="9766715at2"/>
<proteinExistence type="predicted"/>
<evidence type="ECO:0000256" key="2">
    <source>
        <dbReference type="ARBA" id="ARBA00023002"/>
    </source>
</evidence>